<feature type="signal peptide" evidence="4">
    <location>
        <begin position="1"/>
        <end position="17"/>
    </location>
</feature>
<keyword evidence="3 6" id="KW-0378">Hydrolase</keyword>
<dbReference type="Gene3D" id="2.40.50.90">
    <property type="match status" value="1"/>
</dbReference>
<gene>
    <name evidence="6" type="primary">nucH_2</name>
    <name evidence="6" type="ORF">NCTC13337_01189</name>
</gene>
<sequence length="163" mass="18900">MKRTLLLLLLLSNLASAYQITGKVIRIIDGDTVTLLSNNEQYKIRLNGIDAPERKQPFGGKSTQMLAKLIKSKQIKAVCEKKDRYKRHLCTLYLGKLDINAEMVRLGGAWVYRKYYKGSAYYALEKEAKEAKRGLWHTSEYQAIPPWEWRKLKGKSRENVHQL</sequence>
<dbReference type="PANTHER" id="PTHR12302">
    <property type="entry name" value="EBNA2 BINDING PROTEIN P100"/>
    <property type="match status" value="1"/>
</dbReference>
<dbReference type="SUPFAM" id="SSF50199">
    <property type="entry name" value="Staphylococcal nuclease"/>
    <property type="match status" value="1"/>
</dbReference>
<organism evidence="6 7">
    <name type="scientific">Suttonella ornithocola</name>
    <dbReference type="NCBI Taxonomy" id="279832"/>
    <lineage>
        <taxon>Bacteria</taxon>
        <taxon>Pseudomonadati</taxon>
        <taxon>Pseudomonadota</taxon>
        <taxon>Gammaproteobacteria</taxon>
        <taxon>Cardiobacteriales</taxon>
        <taxon>Cardiobacteriaceae</taxon>
        <taxon>Suttonella</taxon>
    </lineage>
</organism>
<evidence type="ECO:0000313" key="7">
    <source>
        <dbReference type="Proteomes" id="UP000254601"/>
    </source>
</evidence>
<dbReference type="PANTHER" id="PTHR12302:SF3">
    <property type="entry name" value="SERINE_THREONINE-PROTEIN KINASE 31"/>
    <property type="match status" value="1"/>
</dbReference>
<feature type="domain" description="TNase-like" evidence="5">
    <location>
        <begin position="18"/>
        <end position="138"/>
    </location>
</feature>
<evidence type="ECO:0000256" key="4">
    <source>
        <dbReference type="SAM" id="SignalP"/>
    </source>
</evidence>
<keyword evidence="4" id="KW-0732">Signal</keyword>
<dbReference type="EMBL" id="UHIC01000001">
    <property type="protein sequence ID" value="SUO95272.1"/>
    <property type="molecule type" value="Genomic_DNA"/>
</dbReference>
<dbReference type="AlphaFoldDB" id="A0A380MSJ3"/>
<dbReference type="EC" id="3.1.31.1" evidence="6"/>
<dbReference type="InterPro" id="IPR035437">
    <property type="entry name" value="SNase_OB-fold_sf"/>
</dbReference>
<dbReference type="InterPro" id="IPR002071">
    <property type="entry name" value="Thermonucl_AS"/>
</dbReference>
<name>A0A380MSJ3_9GAMM</name>
<accession>A0A380MSJ3</accession>
<evidence type="ECO:0000259" key="5">
    <source>
        <dbReference type="PROSITE" id="PS50830"/>
    </source>
</evidence>
<evidence type="ECO:0000256" key="3">
    <source>
        <dbReference type="ARBA" id="ARBA00022801"/>
    </source>
</evidence>
<dbReference type="GO" id="GO:0003676">
    <property type="term" value="F:nucleic acid binding"/>
    <property type="evidence" value="ECO:0007669"/>
    <property type="project" value="InterPro"/>
</dbReference>
<evidence type="ECO:0000256" key="2">
    <source>
        <dbReference type="ARBA" id="ARBA00022759"/>
    </source>
</evidence>
<reference evidence="6 7" key="1">
    <citation type="submission" date="2018-06" db="EMBL/GenBank/DDBJ databases">
        <authorList>
            <consortium name="Pathogen Informatics"/>
            <person name="Doyle S."/>
        </authorList>
    </citation>
    <scope>NUCLEOTIDE SEQUENCE [LARGE SCALE GENOMIC DNA]</scope>
    <source>
        <strain evidence="6 7">NCTC13337</strain>
    </source>
</reference>
<evidence type="ECO:0000313" key="6">
    <source>
        <dbReference type="EMBL" id="SUO95272.1"/>
    </source>
</evidence>
<proteinExistence type="predicted"/>
<keyword evidence="7" id="KW-1185">Reference proteome</keyword>
<dbReference type="GO" id="GO:1990599">
    <property type="term" value="F:3' overhang single-stranded DNA endodeoxyribonuclease activity"/>
    <property type="evidence" value="ECO:0007669"/>
    <property type="project" value="UniProtKB-EC"/>
</dbReference>
<dbReference type="Pfam" id="PF00565">
    <property type="entry name" value="SNase"/>
    <property type="match status" value="1"/>
</dbReference>
<dbReference type="OrthoDB" id="6867997at2"/>
<keyword evidence="1" id="KW-0540">Nuclease</keyword>
<dbReference type="PROSITE" id="PS50830">
    <property type="entry name" value="TNASE_3"/>
    <property type="match status" value="1"/>
</dbReference>
<evidence type="ECO:0000256" key="1">
    <source>
        <dbReference type="ARBA" id="ARBA00022722"/>
    </source>
</evidence>
<dbReference type="SMART" id="SM00318">
    <property type="entry name" value="SNc"/>
    <property type="match status" value="1"/>
</dbReference>
<dbReference type="Proteomes" id="UP000254601">
    <property type="component" value="Unassembled WGS sequence"/>
</dbReference>
<dbReference type="PROSITE" id="PS01123">
    <property type="entry name" value="TNASE_1"/>
    <property type="match status" value="1"/>
</dbReference>
<dbReference type="InterPro" id="IPR016071">
    <property type="entry name" value="Staphylococal_nuclease_OB-fold"/>
</dbReference>
<keyword evidence="2" id="KW-0255">Endonuclease</keyword>
<protein>
    <submittedName>
        <fullName evidence="6">Thermonuclease</fullName>
        <ecNumber evidence="6">3.1.31.1</ecNumber>
    </submittedName>
</protein>
<dbReference type="RefSeq" id="WP_072576175.1">
    <property type="nucleotide sequence ID" value="NZ_LWHB01000054.1"/>
</dbReference>
<feature type="chain" id="PRO_5016690909" evidence="4">
    <location>
        <begin position="18"/>
        <end position="163"/>
    </location>
</feature>